<dbReference type="InterPro" id="IPR017518">
    <property type="entry name" value="CHP03084"/>
</dbReference>
<proteinExistence type="predicted"/>
<organism evidence="4 5">
    <name type="scientific">Streptomyces luomodiensis</name>
    <dbReference type="NCBI Taxonomy" id="3026192"/>
    <lineage>
        <taxon>Bacteria</taxon>
        <taxon>Bacillati</taxon>
        <taxon>Actinomycetota</taxon>
        <taxon>Actinomycetes</taxon>
        <taxon>Kitasatosporales</taxon>
        <taxon>Streptomycetaceae</taxon>
        <taxon>Streptomyces</taxon>
    </lineage>
</organism>
<feature type="compositionally biased region" description="Gly residues" evidence="1">
    <location>
        <begin position="268"/>
        <end position="283"/>
    </location>
</feature>
<evidence type="ECO:0000259" key="2">
    <source>
        <dbReference type="Pfam" id="PF08608"/>
    </source>
</evidence>
<evidence type="ECO:0000256" key="1">
    <source>
        <dbReference type="SAM" id="MobiDB-lite"/>
    </source>
</evidence>
<protein>
    <submittedName>
        <fullName evidence="4">TIGR03084 family metal-binding protein</fullName>
    </submittedName>
</protein>
<evidence type="ECO:0000259" key="3">
    <source>
        <dbReference type="Pfam" id="PF11716"/>
    </source>
</evidence>
<dbReference type="InterPro" id="IPR024344">
    <property type="entry name" value="MDMPI_metal-binding"/>
</dbReference>
<sequence length="309" mass="32613">MSETEALLADLRAEGDELDGLVAGLGNVAWRTATPAPGWTVAHQIAHLAWTDERAVQAAEDPQGFADEVRKAWAAPDAFVDEGAERGVALGPEALLSRWREGRERLLRSLAAQPPRARLPWYGPPMSVMSMATARLMETWAHGQDVADALGVRRAPTARLRHVARIGVRARGYAYAARGLEPPAEEFRVELTGPHGEVWTYGPEDAAQRVTGPALDFCLLVTQRAHRDDLAVRAEGPDADRWLDIAQAFAGPPGKGRAPGQRTEHAVGGTGHQGGGGEPGGSAPGDASAGRVAGGAERDAAEHRAGGAP</sequence>
<name>A0ABY9UZJ9_9ACTN</name>
<dbReference type="Pfam" id="PF08608">
    <property type="entry name" value="Wyosine_form"/>
    <property type="match status" value="1"/>
</dbReference>
<dbReference type="NCBIfam" id="TIGR03083">
    <property type="entry name" value="maleylpyruvate isomerase family mycothiol-dependent enzyme"/>
    <property type="match status" value="1"/>
</dbReference>
<keyword evidence="5" id="KW-1185">Reference proteome</keyword>
<gene>
    <name evidence="4" type="ORF">PS467_18790</name>
</gene>
<evidence type="ECO:0000313" key="5">
    <source>
        <dbReference type="Proteomes" id="UP001305606"/>
    </source>
</evidence>
<dbReference type="InterPro" id="IPR013917">
    <property type="entry name" value="tRNA_wybutosine-synth"/>
</dbReference>
<dbReference type="EMBL" id="CP117522">
    <property type="protein sequence ID" value="WNE97230.1"/>
    <property type="molecule type" value="Genomic_DNA"/>
</dbReference>
<feature type="domain" description="Mycothiol-dependent maleylpyruvate isomerase metal-binding" evidence="3">
    <location>
        <begin position="11"/>
        <end position="147"/>
    </location>
</feature>
<dbReference type="RefSeq" id="WP_311036257.1">
    <property type="nucleotide sequence ID" value="NZ_CP117522.1"/>
</dbReference>
<dbReference type="SUPFAM" id="SSF109854">
    <property type="entry name" value="DinB/YfiT-like putative metalloenzymes"/>
    <property type="match status" value="1"/>
</dbReference>
<feature type="region of interest" description="Disordered" evidence="1">
    <location>
        <begin position="249"/>
        <end position="309"/>
    </location>
</feature>
<dbReference type="Gene3D" id="1.20.120.450">
    <property type="entry name" value="dinb family like domain"/>
    <property type="match status" value="1"/>
</dbReference>
<feature type="compositionally biased region" description="Basic and acidic residues" evidence="1">
    <location>
        <begin position="296"/>
        <end position="309"/>
    </location>
</feature>
<feature type="domain" description="tRNA wybutosine-synthesis" evidence="2">
    <location>
        <begin position="183"/>
        <end position="232"/>
    </location>
</feature>
<reference evidence="4 5" key="1">
    <citation type="submission" date="2023-02" db="EMBL/GenBank/DDBJ databases">
        <title>Streptomyces sp. SCA4-21 with antifungal activity against Fusarium oxysporum f. sp. cubense, Streptomyces sp. SCA2-17 with antifungal activity against Fusarium oxysporum f. sp. cubense.</title>
        <authorList>
            <person name="Qi D."/>
        </authorList>
    </citation>
    <scope>NUCLEOTIDE SEQUENCE [LARGE SCALE GENOMIC DNA]</scope>
    <source>
        <strain evidence="4 5">SCA4-21</strain>
    </source>
</reference>
<dbReference type="InterPro" id="IPR017517">
    <property type="entry name" value="Maleyloyr_isom"/>
</dbReference>
<evidence type="ECO:0000313" key="4">
    <source>
        <dbReference type="EMBL" id="WNE97230.1"/>
    </source>
</evidence>
<dbReference type="Proteomes" id="UP001305606">
    <property type="component" value="Chromosome"/>
</dbReference>
<accession>A0ABY9UZJ9</accession>
<dbReference type="InterPro" id="IPR034660">
    <property type="entry name" value="DinB/YfiT-like"/>
</dbReference>
<dbReference type="Pfam" id="PF11716">
    <property type="entry name" value="MDMPI_N"/>
    <property type="match status" value="1"/>
</dbReference>
<dbReference type="NCBIfam" id="TIGR03084">
    <property type="entry name" value="TIGR03084 family metal-binding protein"/>
    <property type="match status" value="1"/>
</dbReference>